<dbReference type="AlphaFoldDB" id="A0A9D9IHZ9"/>
<reference evidence="1" key="2">
    <citation type="journal article" date="2021" name="PeerJ">
        <title>Extensive microbial diversity within the chicken gut microbiome revealed by metagenomics and culture.</title>
        <authorList>
            <person name="Gilroy R."/>
            <person name="Ravi A."/>
            <person name="Getino M."/>
            <person name="Pursley I."/>
            <person name="Horton D.L."/>
            <person name="Alikhan N.F."/>
            <person name="Baker D."/>
            <person name="Gharbi K."/>
            <person name="Hall N."/>
            <person name="Watson M."/>
            <person name="Adriaenssens E.M."/>
            <person name="Foster-Nyarko E."/>
            <person name="Jarju S."/>
            <person name="Secka A."/>
            <person name="Antonio M."/>
            <person name="Oren A."/>
            <person name="Chaudhuri R.R."/>
            <person name="La Ragione R."/>
            <person name="Hildebrand F."/>
            <person name="Pallen M.J."/>
        </authorList>
    </citation>
    <scope>NUCLEOTIDE SEQUENCE</scope>
    <source>
        <strain evidence="1">B1-8020</strain>
    </source>
</reference>
<protein>
    <submittedName>
        <fullName evidence="1">Uncharacterized protein</fullName>
    </submittedName>
</protein>
<reference evidence="1" key="1">
    <citation type="submission" date="2020-10" db="EMBL/GenBank/DDBJ databases">
        <authorList>
            <person name="Gilroy R."/>
        </authorList>
    </citation>
    <scope>NUCLEOTIDE SEQUENCE</scope>
    <source>
        <strain evidence="1">B1-8020</strain>
    </source>
</reference>
<comment type="caution">
    <text evidence="1">The sequence shown here is derived from an EMBL/GenBank/DDBJ whole genome shotgun (WGS) entry which is preliminary data.</text>
</comment>
<accession>A0A9D9IHZ9</accession>
<evidence type="ECO:0000313" key="1">
    <source>
        <dbReference type="EMBL" id="MBO8472530.1"/>
    </source>
</evidence>
<gene>
    <name evidence="1" type="ORF">IAB81_02740</name>
</gene>
<dbReference type="Proteomes" id="UP000823604">
    <property type="component" value="Unassembled WGS sequence"/>
</dbReference>
<organism evidence="1 2">
    <name type="scientific">Candidatus Merdivivens pullicola</name>
    <dbReference type="NCBI Taxonomy" id="2840872"/>
    <lineage>
        <taxon>Bacteria</taxon>
        <taxon>Pseudomonadati</taxon>
        <taxon>Bacteroidota</taxon>
        <taxon>Bacteroidia</taxon>
        <taxon>Bacteroidales</taxon>
        <taxon>Muribaculaceae</taxon>
        <taxon>Muribaculaceae incertae sedis</taxon>
        <taxon>Candidatus Merdivivens</taxon>
    </lineage>
</organism>
<sequence>MKHIDIERLVTVRHRAEQEGVVPETIRSRIRKGKMDSVSIDGVMFVETIQEKGIKDK</sequence>
<dbReference type="EMBL" id="JADIMA010000028">
    <property type="protein sequence ID" value="MBO8472530.1"/>
    <property type="molecule type" value="Genomic_DNA"/>
</dbReference>
<proteinExistence type="predicted"/>
<evidence type="ECO:0000313" key="2">
    <source>
        <dbReference type="Proteomes" id="UP000823604"/>
    </source>
</evidence>
<name>A0A9D9IHZ9_9BACT</name>